<comment type="similarity">
    <text evidence="1">Belongs to the ClpA/ClpB family. Torsin subfamily.</text>
</comment>
<dbReference type="GO" id="GO:0016887">
    <property type="term" value="F:ATP hydrolysis activity"/>
    <property type="evidence" value="ECO:0007669"/>
    <property type="project" value="InterPro"/>
</dbReference>
<gene>
    <name evidence="3" type="ORF">LDAN0321_LOCUS17926</name>
</gene>
<feature type="region of interest" description="Disordered" evidence="2">
    <location>
        <begin position="1"/>
        <end position="100"/>
    </location>
</feature>
<feature type="compositionally biased region" description="Acidic residues" evidence="2">
    <location>
        <begin position="9"/>
        <end position="18"/>
    </location>
</feature>
<dbReference type="AlphaFoldDB" id="A0A7S2LGZ5"/>
<dbReference type="PANTHER" id="PTHR10760">
    <property type="entry name" value="TORSIN"/>
    <property type="match status" value="1"/>
</dbReference>
<dbReference type="EMBL" id="HBGY01028938">
    <property type="protein sequence ID" value="CAD9604819.1"/>
    <property type="molecule type" value="Transcribed_RNA"/>
</dbReference>
<dbReference type="GO" id="GO:0005524">
    <property type="term" value="F:ATP binding"/>
    <property type="evidence" value="ECO:0007669"/>
    <property type="project" value="InterPro"/>
</dbReference>
<protein>
    <submittedName>
        <fullName evidence="3">Uncharacterized protein</fullName>
    </submittedName>
</protein>
<dbReference type="InterPro" id="IPR027417">
    <property type="entry name" value="P-loop_NTPase"/>
</dbReference>
<dbReference type="PANTHER" id="PTHR10760:SF2">
    <property type="entry name" value="LD13476P-RELATED"/>
    <property type="match status" value="1"/>
</dbReference>
<evidence type="ECO:0000313" key="3">
    <source>
        <dbReference type="EMBL" id="CAD9604819.1"/>
    </source>
</evidence>
<dbReference type="SUPFAM" id="SSF52540">
    <property type="entry name" value="P-loop containing nucleoside triphosphate hydrolases"/>
    <property type="match status" value="1"/>
</dbReference>
<organism evidence="3">
    <name type="scientific">Leptocylindrus danicus</name>
    <dbReference type="NCBI Taxonomy" id="163516"/>
    <lineage>
        <taxon>Eukaryota</taxon>
        <taxon>Sar</taxon>
        <taxon>Stramenopiles</taxon>
        <taxon>Ochrophyta</taxon>
        <taxon>Bacillariophyta</taxon>
        <taxon>Coscinodiscophyceae</taxon>
        <taxon>Chaetocerotophycidae</taxon>
        <taxon>Leptocylindrales</taxon>
        <taxon>Leptocylindraceae</taxon>
        <taxon>Leptocylindrus</taxon>
    </lineage>
</organism>
<name>A0A7S2LGZ5_9STRA</name>
<feature type="compositionally biased region" description="Low complexity" evidence="2">
    <location>
        <begin position="83"/>
        <end position="93"/>
    </location>
</feature>
<accession>A0A7S2LGZ5</accession>
<proteinExistence type="inferred from homology"/>
<dbReference type="Gene3D" id="3.40.50.300">
    <property type="entry name" value="P-loop containing nucleotide triphosphate hydrolases"/>
    <property type="match status" value="1"/>
</dbReference>
<dbReference type="GO" id="GO:0005737">
    <property type="term" value="C:cytoplasm"/>
    <property type="evidence" value="ECO:0007669"/>
    <property type="project" value="UniProtKB-ARBA"/>
</dbReference>
<sequence length="620" mass="70273">MVRYAASTDFDEDEDENSDTSYTPNNEYQLVQYQHHQYDESSSPPEQFRSSMPRPRRSRAKYTYATARSNPSEDEDDGDDIYNSNHSSNGNNSYDPNESRMSIWGNNSMATIDQLQYVAAPFHQAPSPHRYMTYTVLFISFLWSIRSSTVHRTLDYFHLRMCRQHPSERSWLAERFVFPPCPCELTMPVTDYAVFQNKTQLFDEIEEQKKDDTMLPPISANDNAVVNWLMQDIVGQDEALTMISDYLQSWLGDASVVASSAVNTHFQDCQDLIYGQKPMSMILTGSNGVGKTLTADRIGKMLMRECDWDEKGDPRGVLKLYGADYANGHKNDVSSSPSSNARGDGKIDAVASNLKSVVMDTRTRFVRDIVDHLNANNHNSGAVIVISEMEKMSAPVLDALAKAFDGSTLSYNSGSSGETTVHSADLSKVLFLFATNLCAEEIFRSIQEQGGVEHISLAALGASIRKHYLGEAWNDELELVKFLGPVIPFLPLSPNHMTTILQRRLKRYSDQYANEYWRRLEVSNDFIHYFSTDVEYYEIRRRGADDIFFTFAMDGARALDDPVHAIRAIVARFRQHFVKDKVAKLDYDADSEEAWLQICSGGDKLECTLVGRTPFRFDDA</sequence>
<dbReference type="InterPro" id="IPR010448">
    <property type="entry name" value="Torsin"/>
</dbReference>
<reference evidence="3" key="1">
    <citation type="submission" date="2021-01" db="EMBL/GenBank/DDBJ databases">
        <authorList>
            <person name="Corre E."/>
            <person name="Pelletier E."/>
            <person name="Niang G."/>
            <person name="Scheremetjew M."/>
            <person name="Finn R."/>
            <person name="Kale V."/>
            <person name="Holt S."/>
            <person name="Cochrane G."/>
            <person name="Meng A."/>
            <person name="Brown T."/>
            <person name="Cohen L."/>
        </authorList>
    </citation>
    <scope>NUCLEOTIDE SEQUENCE</scope>
    <source>
        <strain evidence="3">B650</strain>
    </source>
</reference>
<feature type="compositionally biased region" description="Polar residues" evidence="2">
    <location>
        <begin position="19"/>
        <end position="45"/>
    </location>
</feature>
<evidence type="ECO:0000256" key="2">
    <source>
        <dbReference type="SAM" id="MobiDB-lite"/>
    </source>
</evidence>
<evidence type="ECO:0000256" key="1">
    <source>
        <dbReference type="ARBA" id="ARBA00006235"/>
    </source>
</evidence>